<accession>A0A4D4MDV3</accession>
<gene>
    <name evidence="2" type="ORF">SAV14893_093870</name>
</gene>
<evidence type="ECO:0000256" key="1">
    <source>
        <dbReference type="SAM" id="MobiDB-lite"/>
    </source>
</evidence>
<feature type="region of interest" description="Disordered" evidence="1">
    <location>
        <begin position="1"/>
        <end position="25"/>
    </location>
</feature>
<comment type="caution">
    <text evidence="2">The sequence shown here is derived from an EMBL/GenBank/DDBJ whole genome shotgun (WGS) entry which is preliminary data.</text>
</comment>
<sequence>MSAPAGDSKAEETHPTGTPSADDAGWLHAAGSRCRVLRVVVRVVWLDLRLPVSGRGRTGRRRGRRHGKPCAADIASGSEELRKNGGGCLPACGLCGPHRGQHDACKHKEHEGQHESRDGAVSQDMRTPRRRLGLCRIDRDGRQARAGVSLKSPKADGGWRRSLPTLPEITLNQREWRGWVRGGDFGTGSGLLQAAGAPGA</sequence>
<organism evidence="2 3">
    <name type="scientific">Streptomyces avermitilis</name>
    <dbReference type="NCBI Taxonomy" id="33903"/>
    <lineage>
        <taxon>Bacteria</taxon>
        <taxon>Bacillati</taxon>
        <taxon>Actinomycetota</taxon>
        <taxon>Actinomycetes</taxon>
        <taxon>Kitasatosporales</taxon>
        <taxon>Streptomycetaceae</taxon>
        <taxon>Streptomyces</taxon>
    </lineage>
</organism>
<feature type="region of interest" description="Disordered" evidence="1">
    <location>
        <begin position="106"/>
        <end position="127"/>
    </location>
</feature>
<evidence type="ECO:0000313" key="3">
    <source>
        <dbReference type="Proteomes" id="UP000302139"/>
    </source>
</evidence>
<reference evidence="2 3" key="1">
    <citation type="submission" date="2019-04" db="EMBL/GenBank/DDBJ databases">
        <title>Draft genome sequences of Streptomyces avermitilis NBRC 14893.</title>
        <authorList>
            <person name="Komaki H."/>
            <person name="Tamura T."/>
            <person name="Hosoyama A."/>
        </authorList>
    </citation>
    <scope>NUCLEOTIDE SEQUENCE [LARGE SCALE GENOMIC DNA]</scope>
    <source>
        <strain evidence="2 3">NBRC 14893</strain>
    </source>
</reference>
<dbReference type="Proteomes" id="UP000302139">
    <property type="component" value="Unassembled WGS sequence"/>
</dbReference>
<dbReference type="AlphaFoldDB" id="A0A4D4MDV3"/>
<feature type="compositionally biased region" description="Basic and acidic residues" evidence="1">
    <location>
        <begin position="106"/>
        <end position="118"/>
    </location>
</feature>
<proteinExistence type="predicted"/>
<dbReference type="EMBL" id="BJHX01000003">
    <property type="protein sequence ID" value="GDY69994.1"/>
    <property type="molecule type" value="Genomic_DNA"/>
</dbReference>
<evidence type="ECO:0000313" key="2">
    <source>
        <dbReference type="EMBL" id="GDY69994.1"/>
    </source>
</evidence>
<protein>
    <submittedName>
        <fullName evidence="2">Uncharacterized protein</fullName>
    </submittedName>
</protein>
<name>A0A4D4MDV3_STRAX</name>